<name>A0A392N857_9FABA</name>
<organism evidence="1 2">
    <name type="scientific">Trifolium medium</name>
    <dbReference type="NCBI Taxonomy" id="97028"/>
    <lineage>
        <taxon>Eukaryota</taxon>
        <taxon>Viridiplantae</taxon>
        <taxon>Streptophyta</taxon>
        <taxon>Embryophyta</taxon>
        <taxon>Tracheophyta</taxon>
        <taxon>Spermatophyta</taxon>
        <taxon>Magnoliopsida</taxon>
        <taxon>eudicotyledons</taxon>
        <taxon>Gunneridae</taxon>
        <taxon>Pentapetalae</taxon>
        <taxon>rosids</taxon>
        <taxon>fabids</taxon>
        <taxon>Fabales</taxon>
        <taxon>Fabaceae</taxon>
        <taxon>Papilionoideae</taxon>
        <taxon>50 kb inversion clade</taxon>
        <taxon>NPAAA clade</taxon>
        <taxon>Hologalegina</taxon>
        <taxon>IRL clade</taxon>
        <taxon>Trifolieae</taxon>
        <taxon>Trifolium</taxon>
    </lineage>
</organism>
<dbReference type="EMBL" id="LXQA010031235">
    <property type="protein sequence ID" value="MCH95990.1"/>
    <property type="molecule type" value="Genomic_DNA"/>
</dbReference>
<sequence>MSVFHDLSTHFIRVKDFTVRNDKTSAISSSGRVTGDAATMDGGGVLIRT</sequence>
<feature type="non-terminal residue" evidence="1">
    <location>
        <position position="49"/>
    </location>
</feature>
<keyword evidence="2" id="KW-1185">Reference proteome</keyword>
<evidence type="ECO:0000313" key="2">
    <source>
        <dbReference type="Proteomes" id="UP000265520"/>
    </source>
</evidence>
<reference evidence="1 2" key="1">
    <citation type="journal article" date="2018" name="Front. Plant Sci.">
        <title>Red Clover (Trifolium pratense) and Zigzag Clover (T. medium) - A Picture of Genomic Similarities and Differences.</title>
        <authorList>
            <person name="Dluhosova J."/>
            <person name="Istvanek J."/>
            <person name="Nedelnik J."/>
            <person name="Repkova J."/>
        </authorList>
    </citation>
    <scope>NUCLEOTIDE SEQUENCE [LARGE SCALE GENOMIC DNA]</scope>
    <source>
        <strain evidence="2">cv. 10/8</strain>
        <tissue evidence="1">Leaf</tissue>
    </source>
</reference>
<protein>
    <submittedName>
        <fullName evidence="1">Uncharacterized protein</fullName>
    </submittedName>
</protein>
<evidence type="ECO:0000313" key="1">
    <source>
        <dbReference type="EMBL" id="MCH95990.1"/>
    </source>
</evidence>
<proteinExistence type="predicted"/>
<gene>
    <name evidence="1" type="ORF">A2U01_0016973</name>
</gene>
<dbReference type="Proteomes" id="UP000265520">
    <property type="component" value="Unassembled WGS sequence"/>
</dbReference>
<dbReference type="AlphaFoldDB" id="A0A392N857"/>
<comment type="caution">
    <text evidence="1">The sequence shown here is derived from an EMBL/GenBank/DDBJ whole genome shotgun (WGS) entry which is preliminary data.</text>
</comment>
<accession>A0A392N857</accession>